<keyword evidence="3" id="KW-1185">Reference proteome</keyword>
<dbReference type="Proteomes" id="UP001152562">
    <property type="component" value="Unassembled WGS sequence"/>
</dbReference>
<proteinExistence type="predicted"/>
<sequence>MRCTGLSMTAMSKRARRILVPEKKADSDTSDVASSGDEAEMITSAESSPAPSINSSLERLNLLQTSDDEIGTHADVIDADTTKVPLTPILTQLFPNPSESNYDALPSISSSSSLPSNQPLASTSVGTSLTHASLHEKQKDRQKKNSFICSLAKSTISTQG</sequence>
<feature type="region of interest" description="Disordered" evidence="1">
    <location>
        <begin position="17"/>
        <end position="54"/>
    </location>
</feature>
<feature type="compositionally biased region" description="Low complexity" evidence="1">
    <location>
        <begin position="105"/>
        <end position="122"/>
    </location>
</feature>
<protein>
    <submittedName>
        <fullName evidence="2">Uncharacterized protein</fullName>
    </submittedName>
</protein>
<accession>A0A9P0TDZ5</accession>
<feature type="compositionally biased region" description="Polar residues" evidence="1">
    <location>
        <begin position="44"/>
        <end position="54"/>
    </location>
</feature>
<evidence type="ECO:0000313" key="3">
    <source>
        <dbReference type="Proteomes" id="UP001152562"/>
    </source>
</evidence>
<feature type="region of interest" description="Disordered" evidence="1">
    <location>
        <begin position="94"/>
        <end position="145"/>
    </location>
</feature>
<comment type="caution">
    <text evidence="2">The sequence shown here is derived from an EMBL/GenBank/DDBJ whole genome shotgun (WGS) entry which is preliminary data.</text>
</comment>
<evidence type="ECO:0000256" key="1">
    <source>
        <dbReference type="SAM" id="MobiDB-lite"/>
    </source>
</evidence>
<organism evidence="2 3">
    <name type="scientific">Pieris brassicae</name>
    <name type="common">White butterfly</name>
    <name type="synonym">Large white butterfly</name>
    <dbReference type="NCBI Taxonomy" id="7116"/>
    <lineage>
        <taxon>Eukaryota</taxon>
        <taxon>Metazoa</taxon>
        <taxon>Ecdysozoa</taxon>
        <taxon>Arthropoda</taxon>
        <taxon>Hexapoda</taxon>
        <taxon>Insecta</taxon>
        <taxon>Pterygota</taxon>
        <taxon>Neoptera</taxon>
        <taxon>Endopterygota</taxon>
        <taxon>Lepidoptera</taxon>
        <taxon>Glossata</taxon>
        <taxon>Ditrysia</taxon>
        <taxon>Papilionoidea</taxon>
        <taxon>Pieridae</taxon>
        <taxon>Pierinae</taxon>
        <taxon>Pieris</taxon>
    </lineage>
</organism>
<dbReference type="AlphaFoldDB" id="A0A9P0TDZ5"/>
<evidence type="ECO:0000313" key="2">
    <source>
        <dbReference type="EMBL" id="CAH4028592.1"/>
    </source>
</evidence>
<name>A0A9P0TDZ5_PIEBR</name>
<reference evidence="2" key="1">
    <citation type="submission" date="2022-05" db="EMBL/GenBank/DDBJ databases">
        <authorList>
            <person name="Okamura Y."/>
        </authorList>
    </citation>
    <scope>NUCLEOTIDE SEQUENCE</scope>
</reference>
<gene>
    <name evidence="2" type="ORF">PIBRA_LOCUS5411</name>
</gene>
<dbReference type="EMBL" id="CALOZG010000005">
    <property type="protein sequence ID" value="CAH4028592.1"/>
    <property type="molecule type" value="Genomic_DNA"/>
</dbReference>